<dbReference type="InterPro" id="IPR033192">
    <property type="entry name" value="ODAD3"/>
</dbReference>
<accession>A0A9N9QSS1</accession>
<dbReference type="GO" id="GO:0036064">
    <property type="term" value="C:ciliary basal body"/>
    <property type="evidence" value="ECO:0007669"/>
    <property type="project" value="TreeGrafter"/>
</dbReference>
<dbReference type="EMBL" id="OU892284">
    <property type="protein sequence ID" value="CAG9772879.1"/>
    <property type="molecule type" value="Genomic_DNA"/>
</dbReference>
<feature type="compositionally biased region" description="Basic and acidic residues" evidence="2">
    <location>
        <begin position="323"/>
        <end position="341"/>
    </location>
</feature>
<dbReference type="GO" id="GO:0003341">
    <property type="term" value="P:cilium movement"/>
    <property type="evidence" value="ECO:0007669"/>
    <property type="project" value="InterPro"/>
</dbReference>
<evidence type="ECO:0000256" key="2">
    <source>
        <dbReference type="SAM" id="MobiDB-lite"/>
    </source>
</evidence>
<feature type="region of interest" description="Disordered" evidence="2">
    <location>
        <begin position="456"/>
        <end position="509"/>
    </location>
</feature>
<keyword evidence="1" id="KW-0175">Coiled coil</keyword>
<evidence type="ECO:0000313" key="4">
    <source>
        <dbReference type="Proteomes" id="UP001152799"/>
    </source>
</evidence>
<feature type="region of interest" description="Disordered" evidence="2">
    <location>
        <begin position="276"/>
        <end position="341"/>
    </location>
</feature>
<organism evidence="3 4">
    <name type="scientific">Ceutorhynchus assimilis</name>
    <name type="common">cabbage seed weevil</name>
    <dbReference type="NCBI Taxonomy" id="467358"/>
    <lineage>
        <taxon>Eukaryota</taxon>
        <taxon>Metazoa</taxon>
        <taxon>Ecdysozoa</taxon>
        <taxon>Arthropoda</taxon>
        <taxon>Hexapoda</taxon>
        <taxon>Insecta</taxon>
        <taxon>Pterygota</taxon>
        <taxon>Neoptera</taxon>
        <taxon>Endopterygota</taxon>
        <taxon>Coleoptera</taxon>
        <taxon>Polyphaga</taxon>
        <taxon>Cucujiformia</taxon>
        <taxon>Curculionidae</taxon>
        <taxon>Ceutorhynchinae</taxon>
        <taxon>Ceutorhynchus</taxon>
    </lineage>
</organism>
<evidence type="ECO:0000256" key="1">
    <source>
        <dbReference type="SAM" id="Coils"/>
    </source>
</evidence>
<evidence type="ECO:0000313" key="3">
    <source>
        <dbReference type="EMBL" id="CAG9772879.1"/>
    </source>
</evidence>
<protein>
    <submittedName>
        <fullName evidence="3">Uncharacterized protein</fullName>
    </submittedName>
</protein>
<feature type="coiled-coil region" evidence="1">
    <location>
        <begin position="2"/>
        <end position="29"/>
    </location>
</feature>
<gene>
    <name evidence="3" type="ORF">CEUTPL_LOCUS13281</name>
</gene>
<dbReference type="OrthoDB" id="10255247at2759"/>
<feature type="coiled-coil region" evidence="1">
    <location>
        <begin position="341"/>
        <end position="400"/>
    </location>
</feature>
<dbReference type="PANTHER" id="PTHR46518:SF1">
    <property type="entry name" value="OUTER DYNEIN ARM-DOCKING COMPLEX SUBUNIT 3"/>
    <property type="match status" value="1"/>
</dbReference>
<sequence length="535" mass="61816">MNEEEEAKLTELNKKILEIKKKIQLSEGQRRALFEDCEAERKFNADEILKLKKEISNLIVVLHQSKSPVAKYRIKNRRLEEIVGPLTEKTCNQVKEVLDLHIIDLGKKLDLLIYRIKKRRKYMAQLGAEYQKLASRFEKRELTIKVDRPVKKSTSEIQHNIHAVEVQIREAVYIKNKYADIRKSLKDDASKFESRIKALEDELQLQGSDVQKLQKIMEEATKRRGRARGLLLKEEKLASLAANQREQESAEGRRLVSERKVELEKLEKRLFLSGKLPLRPEPEGAEADVEDEKSSTPPHPVESKAQEFEQLKRATGGTSTQEVLKRFEGQRETQNRLNELRSKSEIEKRTIERNIEDLKTKLDGYKYSESQDAEKKTTEMDRIQAEILRQQALSETYKEEKASKEQAITSVLLSLHGFRLLANPLSVPENDPEKMLKAIFKDIENVVRKYERFRMSDKGEEGAENIEDALPAPYSGLIRRTPLPQTVGSPSPVPQPGSEDEEEVPSRGFLKRQAQLVIDAKSRRRNLRIQLPKRN</sequence>
<dbReference type="PANTHER" id="PTHR46518">
    <property type="entry name" value="COILED-COIL DOMAIN-CONTAINING PROTEIN 151"/>
    <property type="match status" value="1"/>
</dbReference>
<dbReference type="Proteomes" id="UP001152799">
    <property type="component" value="Chromosome 8"/>
</dbReference>
<proteinExistence type="predicted"/>
<dbReference type="GO" id="GO:0097542">
    <property type="term" value="C:ciliary tip"/>
    <property type="evidence" value="ECO:0007669"/>
    <property type="project" value="TreeGrafter"/>
</dbReference>
<dbReference type="GO" id="GO:0035253">
    <property type="term" value="C:ciliary rootlet"/>
    <property type="evidence" value="ECO:0007669"/>
    <property type="project" value="TreeGrafter"/>
</dbReference>
<dbReference type="AlphaFoldDB" id="A0A9N9QSS1"/>
<name>A0A9N9QSS1_9CUCU</name>
<dbReference type="GO" id="GO:0036158">
    <property type="term" value="P:outer dynein arm assembly"/>
    <property type="evidence" value="ECO:0007669"/>
    <property type="project" value="InterPro"/>
</dbReference>
<keyword evidence="4" id="KW-1185">Reference proteome</keyword>
<reference evidence="3" key="1">
    <citation type="submission" date="2022-01" db="EMBL/GenBank/DDBJ databases">
        <authorList>
            <person name="King R."/>
        </authorList>
    </citation>
    <scope>NUCLEOTIDE SEQUENCE</scope>
</reference>
<feature type="coiled-coil region" evidence="1">
    <location>
        <begin position="182"/>
        <end position="216"/>
    </location>
</feature>
<feature type="compositionally biased region" description="Basic and acidic residues" evidence="2">
    <location>
        <begin position="301"/>
        <end position="312"/>
    </location>
</feature>